<evidence type="ECO:0000313" key="1">
    <source>
        <dbReference type="EMBL" id="CRK47630.1"/>
    </source>
</evidence>
<feature type="non-terminal residue" evidence="1">
    <location>
        <position position="39"/>
    </location>
</feature>
<dbReference type="Proteomes" id="UP000045706">
    <property type="component" value="Unassembled WGS sequence"/>
</dbReference>
<name>A0A0G4NMD1_VERLO</name>
<dbReference type="EMBL" id="CVQI01036826">
    <property type="protein sequence ID" value="CRK47630.1"/>
    <property type="molecule type" value="Genomic_DNA"/>
</dbReference>
<evidence type="ECO:0000313" key="2">
    <source>
        <dbReference type="Proteomes" id="UP000045706"/>
    </source>
</evidence>
<proteinExistence type="predicted"/>
<feature type="non-terminal residue" evidence="1">
    <location>
        <position position="1"/>
    </location>
</feature>
<dbReference type="AlphaFoldDB" id="A0A0G4NMD1"/>
<gene>
    <name evidence="1" type="ORF">BN1723_020358</name>
</gene>
<protein>
    <submittedName>
        <fullName evidence="1">Uncharacterized protein</fullName>
    </submittedName>
</protein>
<organism evidence="1 2">
    <name type="scientific">Verticillium longisporum</name>
    <name type="common">Verticillium dahliae var. longisporum</name>
    <dbReference type="NCBI Taxonomy" id="100787"/>
    <lineage>
        <taxon>Eukaryota</taxon>
        <taxon>Fungi</taxon>
        <taxon>Dikarya</taxon>
        <taxon>Ascomycota</taxon>
        <taxon>Pezizomycotina</taxon>
        <taxon>Sordariomycetes</taxon>
        <taxon>Hypocreomycetidae</taxon>
        <taxon>Glomerellales</taxon>
        <taxon>Plectosphaerellaceae</taxon>
        <taxon>Verticillium</taxon>
    </lineage>
</organism>
<sequence length="39" mass="4342">RTLEELDEVFAAKNPVKHSLQKKEIAVDAHGDVVNVQNV</sequence>
<reference evidence="2" key="1">
    <citation type="submission" date="2015-05" db="EMBL/GenBank/DDBJ databases">
        <authorList>
            <person name="Fogelqvist Johan"/>
        </authorList>
    </citation>
    <scope>NUCLEOTIDE SEQUENCE [LARGE SCALE GENOMIC DNA]</scope>
</reference>
<accession>A0A0G4NMD1</accession>